<comment type="caution">
    <text evidence="3">The sequence shown here is derived from an EMBL/GenBank/DDBJ whole genome shotgun (WGS) entry which is preliminary data.</text>
</comment>
<feature type="region of interest" description="Disordered" evidence="1">
    <location>
        <begin position="130"/>
        <end position="157"/>
    </location>
</feature>
<reference evidence="3 4" key="1">
    <citation type="journal article" date="2024" name="Nat. Commun.">
        <title>Phylogenomics reveals the evolutionary origins of lichenization in chlorophyte algae.</title>
        <authorList>
            <person name="Puginier C."/>
            <person name="Libourel C."/>
            <person name="Otte J."/>
            <person name="Skaloud P."/>
            <person name="Haon M."/>
            <person name="Grisel S."/>
            <person name="Petersen M."/>
            <person name="Berrin J.G."/>
            <person name="Delaux P.M."/>
            <person name="Dal Grande F."/>
            <person name="Keller J."/>
        </authorList>
    </citation>
    <scope>NUCLEOTIDE SEQUENCE [LARGE SCALE GENOMIC DNA]</scope>
    <source>
        <strain evidence="3 4">SAG 2036</strain>
    </source>
</reference>
<evidence type="ECO:0000256" key="2">
    <source>
        <dbReference type="SAM" id="SignalP"/>
    </source>
</evidence>
<evidence type="ECO:0000313" key="4">
    <source>
        <dbReference type="Proteomes" id="UP001465755"/>
    </source>
</evidence>
<dbReference type="InterPro" id="IPR008972">
    <property type="entry name" value="Cupredoxin"/>
</dbReference>
<organism evidence="3 4">
    <name type="scientific">Symbiochloris irregularis</name>
    <dbReference type="NCBI Taxonomy" id="706552"/>
    <lineage>
        <taxon>Eukaryota</taxon>
        <taxon>Viridiplantae</taxon>
        <taxon>Chlorophyta</taxon>
        <taxon>core chlorophytes</taxon>
        <taxon>Trebouxiophyceae</taxon>
        <taxon>Trebouxiales</taxon>
        <taxon>Trebouxiaceae</taxon>
        <taxon>Symbiochloris</taxon>
    </lineage>
</organism>
<gene>
    <name evidence="3" type="ORF">WJX73_006871</name>
</gene>
<name>A0AAW1NQI8_9CHLO</name>
<evidence type="ECO:0000313" key="3">
    <source>
        <dbReference type="EMBL" id="KAK9790361.1"/>
    </source>
</evidence>
<evidence type="ECO:0000256" key="1">
    <source>
        <dbReference type="SAM" id="MobiDB-lite"/>
    </source>
</evidence>
<keyword evidence="4" id="KW-1185">Reference proteome</keyword>
<dbReference type="AlphaFoldDB" id="A0AAW1NQI8"/>
<dbReference type="Proteomes" id="UP001465755">
    <property type="component" value="Unassembled WGS sequence"/>
</dbReference>
<feature type="signal peptide" evidence="2">
    <location>
        <begin position="1"/>
        <end position="24"/>
    </location>
</feature>
<keyword evidence="2" id="KW-0732">Signal</keyword>
<feature type="chain" id="PRO_5044024937" evidence="2">
    <location>
        <begin position="25"/>
        <end position="157"/>
    </location>
</feature>
<accession>A0AAW1NQI8</accession>
<dbReference type="EMBL" id="JALJOQ010000193">
    <property type="protein sequence ID" value="KAK9790361.1"/>
    <property type="molecule type" value="Genomic_DNA"/>
</dbReference>
<protein>
    <submittedName>
        <fullName evidence="3">Uncharacterized protein</fullName>
    </submittedName>
</protein>
<sequence>MVRSPVLLGCLAAALLVVVPSASAKDVTIDWKLDTKYPPQWPKGPHGLFNLPSDSCAPSNFAAQNRLIFSPQPTGKVTLTALQQGTFNIACPVGNGAHCSRGMLQTVYIGNRNFQSGASTPWTQALRSSAGATATATGGSSASANANANASTGRKLK</sequence>
<dbReference type="SUPFAM" id="SSF49503">
    <property type="entry name" value="Cupredoxins"/>
    <property type="match status" value="1"/>
</dbReference>
<proteinExistence type="predicted"/>